<keyword evidence="3 5" id="KW-0547">Nucleotide-binding</keyword>
<dbReference type="Gene3D" id="1.25.40.10">
    <property type="entry name" value="Tetratricopeptide repeat domain"/>
    <property type="match status" value="2"/>
</dbReference>
<dbReference type="InterPro" id="IPR011009">
    <property type="entry name" value="Kinase-like_dom_sf"/>
</dbReference>
<dbReference type="GO" id="GO:0030014">
    <property type="term" value="C:CCR4-NOT complex"/>
    <property type="evidence" value="ECO:0007669"/>
    <property type="project" value="InterPro"/>
</dbReference>
<dbReference type="OrthoDB" id="339325at2759"/>
<dbReference type="GO" id="GO:0005524">
    <property type="term" value="F:ATP binding"/>
    <property type="evidence" value="ECO:0007669"/>
    <property type="project" value="UniProtKB-UniRule"/>
</dbReference>
<evidence type="ECO:0000313" key="8">
    <source>
        <dbReference type="EMBL" id="CCI39781.1"/>
    </source>
</evidence>
<comment type="caution">
    <text evidence="8">The sequence shown here is derived from an EMBL/GenBank/DDBJ whole genome shotgun (WGS) entry which is preliminary data.</text>
</comment>
<evidence type="ECO:0000256" key="6">
    <source>
        <dbReference type="SAM" id="MobiDB-lite"/>
    </source>
</evidence>
<name>A0A024FZ47_9STRA</name>
<feature type="binding site" evidence="5">
    <location>
        <position position="193"/>
    </location>
    <ligand>
        <name>ATP</name>
        <dbReference type="ChEBI" id="CHEBI:30616"/>
    </ligand>
</feature>
<dbReference type="InterPro" id="IPR017441">
    <property type="entry name" value="Protein_kinase_ATP_BS"/>
</dbReference>
<dbReference type="PANTHER" id="PTHR12979:SF5">
    <property type="entry name" value="CCR4-NOT TRANSCRIPTION COMPLEX SUBUNIT 10"/>
    <property type="match status" value="1"/>
</dbReference>
<dbReference type="CDD" id="cd13999">
    <property type="entry name" value="STKc_MAP3K-like"/>
    <property type="match status" value="1"/>
</dbReference>
<dbReference type="InterPro" id="IPR008271">
    <property type="entry name" value="Ser/Thr_kinase_AS"/>
</dbReference>
<comment type="similarity">
    <text evidence="1">Belongs to the CNOT10 family.</text>
</comment>
<feature type="domain" description="Protein kinase" evidence="7">
    <location>
        <begin position="166"/>
        <end position="438"/>
    </location>
</feature>
<accession>A0A024FZ47</accession>
<dbReference type="InterPro" id="IPR001245">
    <property type="entry name" value="Ser-Thr/Tyr_kinase_cat_dom"/>
</dbReference>
<dbReference type="InterPro" id="IPR000719">
    <property type="entry name" value="Prot_kinase_dom"/>
</dbReference>
<dbReference type="AlphaFoldDB" id="A0A024FZ47"/>
<feature type="region of interest" description="Disordered" evidence="6">
    <location>
        <begin position="990"/>
        <end position="1015"/>
    </location>
</feature>
<dbReference type="InParanoid" id="A0A024FZ47"/>
<evidence type="ECO:0000256" key="5">
    <source>
        <dbReference type="PROSITE-ProRule" id="PRU10141"/>
    </source>
</evidence>
<evidence type="ECO:0000256" key="1">
    <source>
        <dbReference type="ARBA" id="ARBA00010080"/>
    </source>
</evidence>
<dbReference type="Gene3D" id="1.10.510.10">
    <property type="entry name" value="Transferase(Phosphotransferase) domain 1"/>
    <property type="match status" value="1"/>
</dbReference>
<dbReference type="SMART" id="SM00220">
    <property type="entry name" value="S_TKc"/>
    <property type="match status" value="1"/>
</dbReference>
<dbReference type="SUPFAM" id="SSF48452">
    <property type="entry name" value="TPR-like"/>
    <property type="match status" value="2"/>
</dbReference>
<feature type="compositionally biased region" description="Basic and acidic residues" evidence="6">
    <location>
        <begin position="58"/>
        <end position="100"/>
    </location>
</feature>
<feature type="compositionally biased region" description="Basic and acidic residues" evidence="6">
    <location>
        <begin position="32"/>
        <end position="48"/>
    </location>
</feature>
<dbReference type="InterPro" id="IPR011990">
    <property type="entry name" value="TPR-like_helical_dom_sf"/>
</dbReference>
<dbReference type="SMART" id="SM00028">
    <property type="entry name" value="TPR"/>
    <property type="match status" value="3"/>
</dbReference>
<dbReference type="Proteomes" id="UP000053237">
    <property type="component" value="Unassembled WGS sequence"/>
</dbReference>
<feature type="region of interest" description="Disordered" evidence="6">
    <location>
        <begin position="1"/>
        <end position="120"/>
    </location>
</feature>
<reference evidence="8 9" key="1">
    <citation type="submission" date="2012-05" db="EMBL/GenBank/DDBJ databases">
        <title>Recombination and specialization in a pathogen metapopulation.</title>
        <authorList>
            <person name="Gardiner A."/>
            <person name="Kemen E."/>
            <person name="Schultz-Larsen T."/>
            <person name="MacLean D."/>
            <person name="Van Oosterhout C."/>
            <person name="Jones J.D.G."/>
        </authorList>
    </citation>
    <scope>NUCLEOTIDE SEQUENCE [LARGE SCALE GENOMIC DNA]</scope>
    <source>
        <strain evidence="8 9">Ac Nc2</strain>
    </source>
</reference>
<evidence type="ECO:0000256" key="4">
    <source>
        <dbReference type="ARBA" id="ARBA00022840"/>
    </source>
</evidence>
<evidence type="ECO:0000313" key="9">
    <source>
        <dbReference type="Proteomes" id="UP000053237"/>
    </source>
</evidence>
<dbReference type="InterPro" id="IPR019734">
    <property type="entry name" value="TPR_rpt"/>
</dbReference>
<feature type="compositionally biased region" description="Polar residues" evidence="6">
    <location>
        <begin position="7"/>
        <end position="31"/>
    </location>
</feature>
<dbReference type="Pfam" id="PF07714">
    <property type="entry name" value="PK_Tyr_Ser-Thr"/>
    <property type="match status" value="1"/>
</dbReference>
<feature type="compositionally biased region" description="Polar residues" evidence="6">
    <location>
        <begin position="996"/>
        <end position="1014"/>
    </location>
</feature>
<dbReference type="PROSITE" id="PS00108">
    <property type="entry name" value="PROTEIN_KINASE_ST"/>
    <property type="match status" value="1"/>
</dbReference>
<gene>
    <name evidence="8" type="ORF">BN9_005640</name>
</gene>
<proteinExistence type="inferred from homology"/>
<organism evidence="8 9">
    <name type="scientific">Albugo candida</name>
    <dbReference type="NCBI Taxonomy" id="65357"/>
    <lineage>
        <taxon>Eukaryota</taxon>
        <taxon>Sar</taxon>
        <taxon>Stramenopiles</taxon>
        <taxon>Oomycota</taxon>
        <taxon>Peronosporomycetes</taxon>
        <taxon>Albuginales</taxon>
        <taxon>Albuginaceae</taxon>
        <taxon>Albugo</taxon>
    </lineage>
</organism>
<dbReference type="SUPFAM" id="SSF56112">
    <property type="entry name" value="Protein kinase-like (PK-like)"/>
    <property type="match status" value="1"/>
</dbReference>
<dbReference type="GO" id="GO:0006402">
    <property type="term" value="P:mRNA catabolic process"/>
    <property type="evidence" value="ECO:0007669"/>
    <property type="project" value="TreeGrafter"/>
</dbReference>
<dbReference type="PANTHER" id="PTHR12979">
    <property type="entry name" value="CCR4-NOT TRANSCRIPTION COMPLEX SUBUNIT 10"/>
    <property type="match status" value="1"/>
</dbReference>
<dbReference type="Pfam" id="PF13432">
    <property type="entry name" value="TPR_16"/>
    <property type="match status" value="1"/>
</dbReference>
<evidence type="ECO:0000259" key="7">
    <source>
        <dbReference type="PROSITE" id="PS50011"/>
    </source>
</evidence>
<dbReference type="Gene3D" id="3.30.200.20">
    <property type="entry name" value="Phosphorylase Kinase, domain 1"/>
    <property type="match status" value="1"/>
</dbReference>
<sequence>MGACASRSKSGNRNPMNQPINVETVVPNRTPSEPRRPQQSSNRHDGSSKSRAQQTADRSGKDRNGHGSNDRDRHRRDNPGKREPSRRTRNGSDNHGKSREPLAPSASPEHRKHSSGSEAQITSEAMHQMRNTVDFQDFKDREKNVVESILETQNGLRMASINFHDLKLDKIIGAGAFGEVIKGTYCGTPVVVKRMLRGKINEENLRMFGEEIQLMMNLRHPSIVQFIGASWNSYSNICFVTEYLERGDLFAVLRNPKNKLTWAEPILGMTIATSRGMAYLHSMNPPIIHRDLKSMNILVSSTWVTKVSDFGLSREKSMDETMSVTGTPLWLPPEMIRGERYTEKADVYSFGIVLSELDTRKIPYHDIKARGARNKKVSGSTLMHMVAYENLRPSLSSNCMKSVRELYERCTSDDQSIRPTFEEIVEYLEDNVRKETLLRANDGANDEIDSGLTVSPEELGVHHVTNAGKYAEAIDALDKLVSEIAPERDFKVQHNLAVAHFVSGRSNTKEFECELRGLMKALVENATESHQTQDGKFNVKGSLAMPTGAMEAYLEPSTDHVLDTVTGSTVKAPMNGNSTVDLMLDVDKEREAFFIRYNLAAALFIQKEFASARNILEGLVHSIVMLDKKLAMHVCFLYLDIVLHTSRGCVTSELERQRSLKNAQTVMAYLEKLHTGMIPNHGSEQPGMSPETSMISNASQNSTLPSTLNYSNAVTGISSSNITTSSGHSSTNSLDSEKRKETNSLIVVEFKFRLHLYRAKLLLLQSKLKAVKKEMKSALEIFQKEIKTFREADSEDINDKHAMHIPDNSSVLDVQNATALFLKANLEYLRKNYKKCIKLLASCSRDAVDESIFLNNMGCLHFQLGQRRAARSFFARALAYTAKEYNADISNHSMATANSSQYEILYNNGVQLLLRGDHALAFRCLYMSSNLFYNRPKLWLRMGECCTRAFAKHQKAFNTADNRSALIEGIIGSGSHRRVILPTRVHSEKVFDSKPRSNSIPGSPSTASDTSNSEETPRMNLSFAAKCFRNVLVLYNRLVRTCRNGTASETALRNAGGTTEMETMSQGALDLLRQKALVNLSYVYLCLNEPRLALKHAKEMLCIRTCSKANRYLSVMYATEALCMLSRAAEATEILHSSSDIMALADEYAREEGIQVSQARVGVHVNNATTLLLQGKTPEAEDSVTRAVRENPGCRESLRLLVYVLVKKGDTKKALRVLKEAQVTQ</sequence>
<keyword evidence="2" id="KW-0418">Kinase</keyword>
<dbReference type="GO" id="GO:0017148">
    <property type="term" value="P:negative regulation of translation"/>
    <property type="evidence" value="ECO:0007669"/>
    <property type="project" value="TreeGrafter"/>
</dbReference>
<keyword evidence="2" id="KW-0808">Transferase</keyword>
<dbReference type="Pfam" id="PF13374">
    <property type="entry name" value="TPR_10"/>
    <property type="match status" value="1"/>
</dbReference>
<dbReference type="PROSITE" id="PS00107">
    <property type="entry name" value="PROTEIN_KINASE_ATP"/>
    <property type="match status" value="1"/>
</dbReference>
<evidence type="ECO:0000256" key="3">
    <source>
        <dbReference type="ARBA" id="ARBA00022741"/>
    </source>
</evidence>
<dbReference type="STRING" id="65357.A0A024FZ47"/>
<dbReference type="EMBL" id="CAIX01000003">
    <property type="protein sequence ID" value="CCI39781.1"/>
    <property type="molecule type" value="Genomic_DNA"/>
</dbReference>
<dbReference type="InterPro" id="IPR039740">
    <property type="entry name" value="CNOT10"/>
</dbReference>
<protein>
    <recommendedName>
        <fullName evidence="7">Protein kinase domain-containing protein</fullName>
    </recommendedName>
</protein>
<dbReference type="PROSITE" id="PS50011">
    <property type="entry name" value="PROTEIN_KINASE_DOM"/>
    <property type="match status" value="1"/>
</dbReference>
<evidence type="ECO:0000256" key="2">
    <source>
        <dbReference type="ARBA" id="ARBA00022527"/>
    </source>
</evidence>
<keyword evidence="2" id="KW-0723">Serine/threonine-protein kinase</keyword>
<dbReference type="GO" id="GO:0004674">
    <property type="term" value="F:protein serine/threonine kinase activity"/>
    <property type="evidence" value="ECO:0007669"/>
    <property type="project" value="UniProtKB-KW"/>
</dbReference>
<keyword evidence="9" id="KW-1185">Reference proteome</keyword>
<keyword evidence="4 5" id="KW-0067">ATP-binding</keyword>